<dbReference type="SUPFAM" id="SSF57701">
    <property type="entry name" value="Zn2/Cys6 DNA-binding domain"/>
    <property type="match status" value="1"/>
</dbReference>
<feature type="compositionally biased region" description="Polar residues" evidence="29">
    <location>
        <begin position="1"/>
        <end position="17"/>
    </location>
</feature>
<dbReference type="Gene3D" id="3.40.50.1700">
    <property type="entry name" value="Glycoside hydrolase family 3 C-terminal domain"/>
    <property type="match status" value="1"/>
</dbReference>
<evidence type="ECO:0000256" key="6">
    <source>
        <dbReference type="ARBA" id="ARBA00007800"/>
    </source>
</evidence>
<dbReference type="OrthoDB" id="434at2759"/>
<evidence type="ECO:0000256" key="24">
    <source>
        <dbReference type="ARBA" id="ARBA00044168"/>
    </source>
</evidence>
<comment type="subunit">
    <text evidence="23">Heterodimer composed of 2 chains; the small (or glutamine) chain promotes the hydrolysis of glutamine to ammonia, which is used by the large (or ammonia) chain to synthesize carbamoyl phosphate.</text>
</comment>
<evidence type="ECO:0000256" key="13">
    <source>
        <dbReference type="ARBA" id="ARBA00022729"/>
    </source>
</evidence>
<dbReference type="Pfam" id="PF00988">
    <property type="entry name" value="CPSase_sm_chain"/>
    <property type="match status" value="1"/>
</dbReference>
<dbReference type="GO" id="GO:0004088">
    <property type="term" value="F:carbamoyl-phosphate synthase (glutamine-hydrolyzing) activity"/>
    <property type="evidence" value="ECO:0007669"/>
    <property type="project" value="UniProtKB-EC"/>
</dbReference>
<dbReference type="Gene3D" id="3.40.50.880">
    <property type="match status" value="1"/>
</dbReference>
<proteinExistence type="inferred from homology"/>
<evidence type="ECO:0000256" key="18">
    <source>
        <dbReference type="ARBA" id="ARBA00023180"/>
    </source>
</evidence>
<dbReference type="EC" id="6.3.5.5" evidence="7"/>
<comment type="pathway">
    <text evidence="4">Amino-acid biosynthesis; L-arginine biosynthesis; carbamoyl phosphate from bicarbonate: step 1/1.</text>
</comment>
<dbReference type="Pfam" id="PF01915">
    <property type="entry name" value="Glyco_hydro_3_C"/>
    <property type="match status" value="1"/>
</dbReference>
<comment type="similarity">
    <text evidence="6">Belongs to the CarA family.</text>
</comment>
<dbReference type="CDD" id="cd01744">
    <property type="entry name" value="GATase1_CPSase"/>
    <property type="match status" value="1"/>
</dbReference>
<evidence type="ECO:0000256" key="1">
    <source>
        <dbReference type="ARBA" id="ARBA00000448"/>
    </source>
</evidence>
<dbReference type="GO" id="GO:0005576">
    <property type="term" value="C:extracellular region"/>
    <property type="evidence" value="ECO:0007669"/>
    <property type="project" value="UniProtKB-SubCell"/>
</dbReference>
<evidence type="ECO:0000256" key="29">
    <source>
        <dbReference type="SAM" id="MobiDB-lite"/>
    </source>
</evidence>
<dbReference type="GO" id="GO:0008270">
    <property type="term" value="F:zinc ion binding"/>
    <property type="evidence" value="ECO:0007669"/>
    <property type="project" value="InterPro"/>
</dbReference>
<dbReference type="InterPro" id="IPR036480">
    <property type="entry name" value="CarbP_synth_ssu_N_sf"/>
</dbReference>
<dbReference type="GO" id="GO:0006541">
    <property type="term" value="P:glutamine metabolic process"/>
    <property type="evidence" value="ECO:0007669"/>
    <property type="project" value="InterPro"/>
</dbReference>
<keyword evidence="15 31" id="KW-0378">Hydrolase</keyword>
<keyword evidence="19" id="KW-0539">Nucleus</keyword>
<dbReference type="InterPro" id="IPR017853">
    <property type="entry name" value="GH"/>
</dbReference>
<dbReference type="Gene3D" id="4.10.240.10">
    <property type="entry name" value="Zn(2)-C6 fungal-type DNA-binding domain"/>
    <property type="match status" value="1"/>
</dbReference>
<evidence type="ECO:0000256" key="21">
    <source>
        <dbReference type="ARBA" id="ARBA00023295"/>
    </source>
</evidence>
<dbReference type="InterPro" id="IPR017926">
    <property type="entry name" value="GATASE"/>
</dbReference>
<evidence type="ECO:0000256" key="2">
    <source>
        <dbReference type="ARBA" id="ARBA00004613"/>
    </source>
</evidence>
<dbReference type="Pfam" id="PF00933">
    <property type="entry name" value="Glyco_hydro_3"/>
    <property type="match status" value="1"/>
</dbReference>
<dbReference type="NCBIfam" id="NF009475">
    <property type="entry name" value="PRK12838.1"/>
    <property type="match status" value="1"/>
</dbReference>
<evidence type="ECO:0000256" key="19">
    <source>
        <dbReference type="ARBA" id="ARBA00023242"/>
    </source>
</evidence>
<evidence type="ECO:0000313" key="32">
    <source>
        <dbReference type="Proteomes" id="UP000265663"/>
    </source>
</evidence>
<organism evidence="31 32">
    <name type="scientific">Pyrenophora seminiperda CCB06</name>
    <dbReference type="NCBI Taxonomy" id="1302712"/>
    <lineage>
        <taxon>Eukaryota</taxon>
        <taxon>Fungi</taxon>
        <taxon>Dikarya</taxon>
        <taxon>Ascomycota</taxon>
        <taxon>Pezizomycotina</taxon>
        <taxon>Dothideomycetes</taxon>
        <taxon>Pleosporomycetidae</taxon>
        <taxon>Pleosporales</taxon>
        <taxon>Pleosporineae</taxon>
        <taxon>Pleosporaceae</taxon>
        <taxon>Pyrenophora</taxon>
    </lineage>
</organism>
<comment type="catalytic activity">
    <reaction evidence="28">
        <text>L-glutamine + H2O = L-glutamate + NH4(+)</text>
        <dbReference type="Rhea" id="RHEA:15889"/>
        <dbReference type="ChEBI" id="CHEBI:15377"/>
        <dbReference type="ChEBI" id="CHEBI:28938"/>
        <dbReference type="ChEBI" id="CHEBI:29985"/>
        <dbReference type="ChEBI" id="CHEBI:58359"/>
    </reaction>
</comment>
<evidence type="ECO:0000256" key="9">
    <source>
        <dbReference type="ARBA" id="ARBA00022525"/>
    </source>
</evidence>
<dbReference type="InterPro" id="IPR026891">
    <property type="entry name" value="Fn3-like"/>
</dbReference>
<dbReference type="GO" id="GO:0005737">
    <property type="term" value="C:cytoplasm"/>
    <property type="evidence" value="ECO:0007669"/>
    <property type="project" value="UniProtKB-ARBA"/>
</dbReference>
<dbReference type="PANTHER" id="PTHR42715">
    <property type="entry name" value="BETA-GLUCOSIDASE"/>
    <property type="match status" value="1"/>
</dbReference>
<dbReference type="SMART" id="SM01097">
    <property type="entry name" value="CPSase_sm_chain"/>
    <property type="match status" value="1"/>
</dbReference>
<dbReference type="FunFam" id="3.20.20.300:FF:000002">
    <property type="entry name" value="Probable beta-glucosidase"/>
    <property type="match status" value="1"/>
</dbReference>
<dbReference type="PROSITE" id="PS50048">
    <property type="entry name" value="ZN2_CY6_FUNGAL_2"/>
    <property type="match status" value="1"/>
</dbReference>
<comment type="catalytic activity">
    <reaction evidence="27">
        <text>hydrogencarbonate + L-glutamine + 2 ATP + H2O = carbamoyl phosphate + L-glutamate + 2 ADP + phosphate + 2 H(+)</text>
        <dbReference type="Rhea" id="RHEA:18633"/>
        <dbReference type="ChEBI" id="CHEBI:15377"/>
        <dbReference type="ChEBI" id="CHEBI:15378"/>
        <dbReference type="ChEBI" id="CHEBI:17544"/>
        <dbReference type="ChEBI" id="CHEBI:29985"/>
        <dbReference type="ChEBI" id="CHEBI:30616"/>
        <dbReference type="ChEBI" id="CHEBI:43474"/>
        <dbReference type="ChEBI" id="CHEBI:58228"/>
        <dbReference type="ChEBI" id="CHEBI:58359"/>
        <dbReference type="ChEBI" id="CHEBI:456216"/>
        <dbReference type="EC" id="6.3.5.5"/>
    </reaction>
</comment>
<dbReference type="InterPro" id="IPR013783">
    <property type="entry name" value="Ig-like_fold"/>
</dbReference>
<dbReference type="InterPro" id="IPR001138">
    <property type="entry name" value="Zn2Cys6_DnaBD"/>
</dbReference>
<accession>A0A3M7M077</accession>
<sequence length="1667" mass="181082">MYNLSPSHQLTPASRSESVPYIHPTPSSRAATYRAMEDLDDEVDLRHHRGLHPDVYYRCPTLESLEGALRDEVDKNAASLIPTHTVTVFVFAAASTITIPVIHQQSLDTLIQPADYAQSIAVEHALCHEIDGKERLKVQRAVARSIIAAIQETDGFAYTERSAKYKEGGDGTRFKYICLDSLQNRHRRNNMKKEKPQDSVTSGIEARKEPALLPTYDCEGAVHIKFSLDREAINVVYKHIPIHAPRHDGDSLPPLATDDGDVPAIDAASEKNARKRKRGKKDDAQVQDQSVDVNPDMSTSPEAPKQSAKTTRKKKAALESPKKNKKARLPASPTKSRKKVPVGTEPPPIACIRCRQKKIKCNQAKPMCNQCHRGLWTCEYEVVGIKMRTKNGCLNCKQRKRKCTEEKPSCAHSPDNRLLGLGTTGRSPITSLHPFIKHTVRLYTARPVADVIFAFLIPLAIPFDLTSAKRAVGSWDDAYAKATAALAKLSQDEKIGLVTGVGWMNGPCVGNTKGASSIGYPALCLQDGPLGVRYVNGVTAFSAGIHAASTWDVDLVKQRGSFLGAESKALGINVQLGPSAGPLGKHANGGRNWEGFGSDAYLQGIMMAHTVEGMQESGVQATAKHWLANEQELKRDTMSSDVPARILREVYAWPFQDAAHSNVAAFMCSYNKINGTWACENEGIMQKMLKDEMGHRGYIMSDWNAQHTTTGSANGGLDMTMPGSDFGVPQGSKFWGPQLANAIGNGTVKQARLDDMVTRVLASWYLLGQDTAYPNVTFNSWNIVTRDVAKDHKTNARATARDGIVLLKNTQATLPLSKPKSIAVIGSDSIVNPKGANACVDRGCNNGTLAVGWGSGSVEFPYLIAPLDAIKVQAQKDGTILKSSPNDNASQGASAAKNASITVVCINADAGEGYITVEGNAGDRNNLDPWHNGNALVEAVAAVNKKTVVVVHSVGPIIMERWIENPNVVAVVWAGLPGQESGNGLVDILYGAASPSGKLPYTIAKKESDYGTVITNGDDKDWSLNIDYRHFDQQNITPRFEFGFGLSYTNFTYKGLSIQGKPSAGPATGPIAPGGPADLFETVATVTATISNTGRVAGAEVPQLYIGYPKSTNSAPKQLRGFSKLKLNAGANGVATFKLRRRDLSYFDEATMKWTVASGEYQVFVGASSRDIRLTDHLWKASMFKPSAIRSAGRLGRVTKNPMQARYLATVQADTERAMPAPSMRKATEISNEPATFTIKNGPIFEGRSFGAKTNVSGEAVFTTSLVGYPESMTDPSYRGQILVFTQPLIGNYGVPSSARDEHGLLRYFESPWIQASGIVVQDYALKHSHWTAVESLAQWCAREGVPAISGVDTREIVTYLREQGSSLARISVGEEYDADEDEAYIDPEAINLVRRVSTKAPFHVSSSLGDMHVALIDCGVKENILRSLVSRGASVTCFPFDYPIHKVAHHFDGVFISNGPGDPTHCTTTVHNLRKLFETSQIPVMGICMGHQLIALAAGAKTIKLKYGNRAHNIPALDLTTGKCHITSQNHGYAVDPTTLTSEWREYFTNLNDQSNEGLIHNSRPIFSAQFHPEAKGGPLDSAYLFDKYMENVQQYKTHQASFSERNNKPSPLLVDLLSKQRVGVHPAAPDFEGHAAGMDGQQIDVGGEVAPSYQPITQKPVASVA</sequence>
<dbReference type="Pfam" id="PF00117">
    <property type="entry name" value="GATase"/>
    <property type="match status" value="1"/>
</dbReference>
<keyword evidence="12" id="KW-0028">Amino-acid biosynthesis</keyword>
<dbReference type="Gene3D" id="3.50.30.20">
    <property type="entry name" value="Carbamoyl-phosphate synthase small subunit, N-terminal domain"/>
    <property type="match status" value="1"/>
</dbReference>
<dbReference type="FunFam" id="3.40.50.1700:FF:000003">
    <property type="entry name" value="Probable beta-glucosidase"/>
    <property type="match status" value="1"/>
</dbReference>
<dbReference type="InterPro" id="IPR036881">
    <property type="entry name" value="Glyco_hydro_3_C_sf"/>
</dbReference>
<evidence type="ECO:0000256" key="23">
    <source>
        <dbReference type="ARBA" id="ARBA00044031"/>
    </source>
</evidence>
<dbReference type="InterPro" id="IPR006274">
    <property type="entry name" value="CarbamoylP_synth_ssu"/>
</dbReference>
<dbReference type="NCBIfam" id="TIGR01368">
    <property type="entry name" value="CPSaseIIsmall"/>
    <property type="match status" value="1"/>
</dbReference>
<dbReference type="HAMAP" id="MF_01209">
    <property type="entry name" value="CPSase_S_chain"/>
    <property type="match status" value="1"/>
</dbReference>
<dbReference type="SMART" id="SM00066">
    <property type="entry name" value="GAL4"/>
    <property type="match status" value="2"/>
</dbReference>
<dbReference type="CDD" id="cd00067">
    <property type="entry name" value="GAL4"/>
    <property type="match status" value="2"/>
</dbReference>
<evidence type="ECO:0000256" key="7">
    <source>
        <dbReference type="ARBA" id="ARBA00012738"/>
    </source>
</evidence>
<dbReference type="FunFam" id="3.50.30.20:FF:000003">
    <property type="entry name" value="Carbamoyl-phosphate synthase arginine-specific small chain"/>
    <property type="match status" value="1"/>
</dbReference>
<name>A0A3M7M077_9PLEO</name>
<feature type="domain" description="Zn(2)-C6 fungal-type" evidence="30">
    <location>
        <begin position="350"/>
        <end position="380"/>
    </location>
</feature>
<evidence type="ECO:0000256" key="15">
    <source>
        <dbReference type="ARBA" id="ARBA00022801"/>
    </source>
</evidence>
<evidence type="ECO:0000256" key="20">
    <source>
        <dbReference type="ARBA" id="ARBA00023277"/>
    </source>
</evidence>
<dbReference type="InterPro" id="IPR035686">
    <property type="entry name" value="CPSase_GATase1"/>
</dbReference>
<evidence type="ECO:0000256" key="26">
    <source>
        <dbReference type="ARBA" id="ARBA00044340"/>
    </source>
</evidence>
<evidence type="ECO:0000259" key="30">
    <source>
        <dbReference type="PROSITE" id="PS50048"/>
    </source>
</evidence>
<dbReference type="InterPro" id="IPR001764">
    <property type="entry name" value="Glyco_hydro_3_N"/>
</dbReference>
<keyword evidence="11" id="KW-0436">Ligase</keyword>
<dbReference type="SUPFAM" id="SSF52279">
    <property type="entry name" value="Beta-D-glucan exohydrolase, C-terminal domain"/>
    <property type="match status" value="1"/>
</dbReference>
<dbReference type="SUPFAM" id="SSF51445">
    <property type="entry name" value="(Trans)glycosidases"/>
    <property type="match status" value="1"/>
</dbReference>
<dbReference type="InterPro" id="IPR050288">
    <property type="entry name" value="Cellulose_deg_GH3"/>
</dbReference>
<evidence type="ECO:0000256" key="3">
    <source>
        <dbReference type="ARBA" id="ARBA00004987"/>
    </source>
</evidence>
<dbReference type="GO" id="GO:0005524">
    <property type="term" value="F:ATP binding"/>
    <property type="evidence" value="ECO:0007669"/>
    <property type="project" value="UniProtKB-KW"/>
</dbReference>
<evidence type="ECO:0000256" key="17">
    <source>
        <dbReference type="ARBA" id="ARBA00023001"/>
    </source>
</evidence>
<keyword evidence="13" id="KW-0732">Signal</keyword>
<keyword evidence="18" id="KW-0325">Glycoprotein</keyword>
<keyword evidence="20" id="KW-0119">Carbohydrate metabolism</keyword>
<evidence type="ECO:0000256" key="4">
    <source>
        <dbReference type="ARBA" id="ARBA00005077"/>
    </source>
</evidence>
<dbReference type="GO" id="GO:0000981">
    <property type="term" value="F:DNA-binding transcription factor activity, RNA polymerase II-specific"/>
    <property type="evidence" value="ECO:0007669"/>
    <property type="project" value="InterPro"/>
</dbReference>
<dbReference type="GO" id="GO:0006526">
    <property type="term" value="P:L-arginine biosynthetic process"/>
    <property type="evidence" value="ECO:0007669"/>
    <property type="project" value="UniProtKB-KW"/>
</dbReference>
<evidence type="ECO:0000256" key="28">
    <source>
        <dbReference type="ARBA" id="ARBA00049285"/>
    </source>
</evidence>
<evidence type="ECO:0000256" key="16">
    <source>
        <dbReference type="ARBA" id="ARBA00022840"/>
    </source>
</evidence>
<evidence type="ECO:0000256" key="11">
    <source>
        <dbReference type="ARBA" id="ARBA00022598"/>
    </source>
</evidence>
<gene>
    <name evidence="31" type="ORF">GMOD_00003827</name>
</gene>
<feature type="region of interest" description="Disordered" evidence="29">
    <location>
        <begin position="243"/>
        <end position="344"/>
    </location>
</feature>
<dbReference type="SUPFAM" id="SSF52317">
    <property type="entry name" value="Class I glutamine amidotransferase-like"/>
    <property type="match status" value="1"/>
</dbReference>
<evidence type="ECO:0000256" key="14">
    <source>
        <dbReference type="ARBA" id="ARBA00022741"/>
    </source>
</evidence>
<evidence type="ECO:0000256" key="10">
    <source>
        <dbReference type="ARBA" id="ARBA00022571"/>
    </source>
</evidence>
<evidence type="ECO:0000256" key="22">
    <source>
        <dbReference type="ARBA" id="ARBA00023326"/>
    </source>
</evidence>
<keyword evidence="22" id="KW-0624">Polysaccharide degradation</keyword>
<keyword evidence="17" id="KW-0136">Cellulose degradation</keyword>
<evidence type="ECO:0000313" key="31">
    <source>
        <dbReference type="EMBL" id="RMZ67800.1"/>
    </source>
</evidence>
<dbReference type="PANTHER" id="PTHR42715:SF28">
    <property type="entry name" value="BETA-GLUCOSIDASE L-RELATED"/>
    <property type="match status" value="1"/>
</dbReference>
<evidence type="ECO:0000256" key="12">
    <source>
        <dbReference type="ARBA" id="ARBA00022605"/>
    </source>
</evidence>
<keyword evidence="16" id="KW-0067">ATP-binding</keyword>
<keyword evidence="14" id="KW-0547">Nucleotide-binding</keyword>
<dbReference type="EMBL" id="KE747814">
    <property type="protein sequence ID" value="RMZ67800.1"/>
    <property type="molecule type" value="Genomic_DNA"/>
</dbReference>
<dbReference type="FunFam" id="3.40.50.880:FF:000016">
    <property type="entry name" value="Carbamoyl-phosphate synthase arginine-specific small chain"/>
    <property type="match status" value="1"/>
</dbReference>
<comment type="pathway">
    <text evidence="3">Glycan metabolism; cellulose degradation.</text>
</comment>
<dbReference type="EC" id="3.2.1.21" evidence="8"/>
<dbReference type="GO" id="GO:0006207">
    <property type="term" value="P:'de novo' pyrimidine nucleobase biosynthetic process"/>
    <property type="evidence" value="ECO:0007669"/>
    <property type="project" value="InterPro"/>
</dbReference>
<dbReference type="Gene3D" id="2.60.40.10">
    <property type="entry name" value="Immunoglobulins"/>
    <property type="match status" value="1"/>
</dbReference>
<keyword evidence="32" id="KW-1185">Reference proteome</keyword>
<dbReference type="GO" id="GO:0008422">
    <property type="term" value="F:beta-glucosidase activity"/>
    <property type="evidence" value="ECO:0007669"/>
    <property type="project" value="UniProtKB-EC"/>
</dbReference>
<dbReference type="InterPro" id="IPR002474">
    <property type="entry name" value="CarbamoylP_synth_ssu_N"/>
</dbReference>
<dbReference type="InterPro" id="IPR029062">
    <property type="entry name" value="Class_I_gatase-like"/>
</dbReference>
<dbReference type="InterPro" id="IPR036864">
    <property type="entry name" value="Zn2-C6_fun-type_DNA-bd_sf"/>
</dbReference>
<comment type="subcellular location">
    <subcellularLocation>
        <location evidence="2">Secreted</location>
    </subcellularLocation>
</comment>
<dbReference type="InterPro" id="IPR036962">
    <property type="entry name" value="Glyco_hydro_3_N_sf"/>
</dbReference>
<dbReference type="SUPFAM" id="SSF52021">
    <property type="entry name" value="Carbamoyl phosphate synthetase, small subunit N-terminal domain"/>
    <property type="match status" value="1"/>
</dbReference>
<dbReference type="PROSITE" id="PS51273">
    <property type="entry name" value="GATASE_TYPE_1"/>
    <property type="match status" value="1"/>
</dbReference>
<keyword evidence="9" id="KW-0964">Secreted</keyword>
<dbReference type="Pfam" id="PF14310">
    <property type="entry name" value="Fn3-like"/>
    <property type="match status" value="1"/>
</dbReference>
<dbReference type="SMART" id="SM01217">
    <property type="entry name" value="Fn3_like"/>
    <property type="match status" value="1"/>
</dbReference>
<comment type="catalytic activity">
    <reaction evidence="1">
        <text>Hydrolysis of terminal, non-reducing beta-D-glucosyl residues with release of beta-D-glucose.</text>
        <dbReference type="EC" id="3.2.1.21"/>
    </reaction>
</comment>
<comment type="similarity">
    <text evidence="5">Belongs to the glycosyl hydrolase 3 family.</text>
</comment>
<evidence type="ECO:0000256" key="27">
    <source>
        <dbReference type="ARBA" id="ARBA00048816"/>
    </source>
</evidence>
<dbReference type="PRINTS" id="PR00133">
    <property type="entry name" value="GLHYDRLASE3"/>
</dbReference>
<dbReference type="PRINTS" id="PR00099">
    <property type="entry name" value="CPSGATASE"/>
</dbReference>
<keyword evidence="21" id="KW-0326">Glycosidase</keyword>
<dbReference type="Pfam" id="PF00172">
    <property type="entry name" value="Zn_clus"/>
    <property type="match status" value="1"/>
</dbReference>
<dbReference type="Gene3D" id="3.20.20.300">
    <property type="entry name" value="Glycoside hydrolase, family 3, N-terminal domain"/>
    <property type="match status" value="1"/>
</dbReference>
<reference evidence="31 32" key="1">
    <citation type="journal article" date="2014" name="PLoS ONE">
        <title>De novo Genome Assembly of the Fungal Plant Pathogen Pyrenophora semeniperda.</title>
        <authorList>
            <person name="Soliai M.M."/>
            <person name="Meyer S.E."/>
            <person name="Udall J.A."/>
            <person name="Elzinga D.E."/>
            <person name="Hermansen R.A."/>
            <person name="Bodily P.M."/>
            <person name="Hart A.A."/>
            <person name="Coleman C.E."/>
        </authorList>
    </citation>
    <scope>NUCLEOTIDE SEQUENCE [LARGE SCALE GENOMIC DNA]</scope>
    <source>
        <strain evidence="31 32">CCB06</strain>
        <tissue evidence="31">Mycelium</tissue>
    </source>
</reference>
<protein>
    <recommendedName>
        <fullName evidence="24">Carbamoyl phosphate synthase arginine-specific small chain</fullName>
        <ecNumber evidence="8">3.2.1.21</ecNumber>
        <ecNumber evidence="7">6.3.5.5</ecNumber>
    </recommendedName>
    <alternativeName>
        <fullName evidence="26">Arginine-specific carbamoyl phosphate synthetase, glutamine chain</fullName>
    </alternativeName>
    <alternativeName>
        <fullName evidence="25">Glutamine-dependent carbamoyl phosphate synthetase</fullName>
    </alternativeName>
</protein>
<dbReference type="GO" id="GO:0030245">
    <property type="term" value="P:cellulose catabolic process"/>
    <property type="evidence" value="ECO:0007669"/>
    <property type="project" value="UniProtKB-KW"/>
</dbReference>
<evidence type="ECO:0000256" key="5">
    <source>
        <dbReference type="ARBA" id="ARBA00005336"/>
    </source>
</evidence>
<dbReference type="InterPro" id="IPR002772">
    <property type="entry name" value="Glyco_hydro_3_C"/>
</dbReference>
<dbReference type="Proteomes" id="UP000265663">
    <property type="component" value="Unassembled WGS sequence"/>
</dbReference>
<evidence type="ECO:0000256" key="8">
    <source>
        <dbReference type="ARBA" id="ARBA00012744"/>
    </source>
</evidence>
<evidence type="ECO:0000256" key="25">
    <source>
        <dbReference type="ARBA" id="ARBA00044334"/>
    </source>
</evidence>
<keyword evidence="10" id="KW-0055">Arginine biosynthesis</keyword>
<feature type="region of interest" description="Disordered" evidence="29">
    <location>
        <begin position="1"/>
        <end position="27"/>
    </location>
</feature>